<evidence type="ECO:0000313" key="1">
    <source>
        <dbReference type="EMBL" id="KAI0095304.1"/>
    </source>
</evidence>
<comment type="caution">
    <text evidence="1">The sequence shown here is derived from an EMBL/GenBank/DDBJ whole genome shotgun (WGS) entry which is preliminary data.</text>
</comment>
<protein>
    <submittedName>
        <fullName evidence="1">Uncharacterized protein</fullName>
    </submittedName>
</protein>
<dbReference type="Proteomes" id="UP001055072">
    <property type="component" value="Unassembled WGS sequence"/>
</dbReference>
<gene>
    <name evidence="1" type="ORF">BDY19DRAFT_81403</name>
</gene>
<keyword evidence="2" id="KW-1185">Reference proteome</keyword>
<organism evidence="1 2">
    <name type="scientific">Irpex rosettiformis</name>
    <dbReference type="NCBI Taxonomy" id="378272"/>
    <lineage>
        <taxon>Eukaryota</taxon>
        <taxon>Fungi</taxon>
        <taxon>Dikarya</taxon>
        <taxon>Basidiomycota</taxon>
        <taxon>Agaricomycotina</taxon>
        <taxon>Agaricomycetes</taxon>
        <taxon>Polyporales</taxon>
        <taxon>Irpicaceae</taxon>
        <taxon>Irpex</taxon>
    </lineage>
</organism>
<accession>A0ACB8UNT3</accession>
<dbReference type="EMBL" id="MU274900">
    <property type="protein sequence ID" value="KAI0095304.1"/>
    <property type="molecule type" value="Genomic_DNA"/>
</dbReference>
<proteinExistence type="predicted"/>
<reference evidence="1" key="1">
    <citation type="journal article" date="2021" name="Environ. Microbiol.">
        <title>Gene family expansions and transcriptome signatures uncover fungal adaptations to wood decay.</title>
        <authorList>
            <person name="Hage H."/>
            <person name="Miyauchi S."/>
            <person name="Viragh M."/>
            <person name="Drula E."/>
            <person name="Min B."/>
            <person name="Chaduli D."/>
            <person name="Navarro D."/>
            <person name="Favel A."/>
            <person name="Norest M."/>
            <person name="Lesage-Meessen L."/>
            <person name="Balint B."/>
            <person name="Merenyi Z."/>
            <person name="de Eugenio L."/>
            <person name="Morin E."/>
            <person name="Martinez A.T."/>
            <person name="Baldrian P."/>
            <person name="Stursova M."/>
            <person name="Martinez M.J."/>
            <person name="Novotny C."/>
            <person name="Magnuson J.K."/>
            <person name="Spatafora J.W."/>
            <person name="Maurice S."/>
            <person name="Pangilinan J."/>
            <person name="Andreopoulos W."/>
            <person name="LaButti K."/>
            <person name="Hundley H."/>
            <person name="Na H."/>
            <person name="Kuo A."/>
            <person name="Barry K."/>
            <person name="Lipzen A."/>
            <person name="Henrissat B."/>
            <person name="Riley R."/>
            <person name="Ahrendt S."/>
            <person name="Nagy L.G."/>
            <person name="Grigoriev I.V."/>
            <person name="Martin F."/>
            <person name="Rosso M.N."/>
        </authorList>
    </citation>
    <scope>NUCLEOTIDE SEQUENCE</scope>
    <source>
        <strain evidence="1">CBS 384.51</strain>
    </source>
</reference>
<evidence type="ECO:0000313" key="2">
    <source>
        <dbReference type="Proteomes" id="UP001055072"/>
    </source>
</evidence>
<name>A0ACB8UNT3_9APHY</name>
<sequence length="318" mass="30469">MRSPVIAFGIFAAAAVSPNLVAAAPASPALNGVSNVQHVTAAEASPLHQGGHARRQLPVDLPPVKESHTPQHSADKKHESKPQRPKRALDGNTAGGNAFSGGTSDATGGTIVNESDDDQNTITNNAANAAGTAGESISGDAEGGRGRGFGPGGNAYSGAASRASGGNAINDGGDIANTTGSNVGGNGNASESGDAFGGNAVTKRAYDPYTAGGNAYTGSAGDTSSGSIVNEADSDATITNTGPGTNFGTIGGDSTTGDAEGGRGNGKGPGGNAYSGFAGPTRGGNVVNEGGNIGNTAVTNTGGNGGNSLSGEADGGDA</sequence>